<evidence type="ECO:0000313" key="2">
    <source>
        <dbReference type="EMBL" id="SER77884.1"/>
    </source>
</evidence>
<accession>A0A1H9RYX5</accession>
<organism evidence="2 3">
    <name type="scientific">Lachnobacterium bovis</name>
    <dbReference type="NCBI Taxonomy" id="140626"/>
    <lineage>
        <taxon>Bacteria</taxon>
        <taxon>Bacillati</taxon>
        <taxon>Bacillota</taxon>
        <taxon>Clostridia</taxon>
        <taxon>Lachnospirales</taxon>
        <taxon>Lachnospiraceae</taxon>
        <taxon>Lachnobacterium</taxon>
    </lineage>
</organism>
<gene>
    <name evidence="2" type="ORF">SAMN02910429_01048</name>
</gene>
<dbReference type="Proteomes" id="UP000182471">
    <property type="component" value="Unassembled WGS sequence"/>
</dbReference>
<dbReference type="AlphaFoldDB" id="A0A1H9RYX5"/>
<evidence type="ECO:0000256" key="1">
    <source>
        <dbReference type="SAM" id="Phobius"/>
    </source>
</evidence>
<protein>
    <submittedName>
        <fullName evidence="2">Uncharacterized protein</fullName>
    </submittedName>
</protein>
<evidence type="ECO:0000313" key="3">
    <source>
        <dbReference type="Proteomes" id="UP000182471"/>
    </source>
</evidence>
<name>A0A1H9RYX5_9FIRM</name>
<proteinExistence type="predicted"/>
<keyword evidence="1" id="KW-0472">Membrane</keyword>
<reference evidence="3" key="1">
    <citation type="submission" date="2016-10" db="EMBL/GenBank/DDBJ databases">
        <authorList>
            <person name="Varghese N."/>
            <person name="Submissions S."/>
        </authorList>
    </citation>
    <scope>NUCLEOTIDE SEQUENCE [LARGE SCALE GENOMIC DNA]</scope>
    <source>
        <strain evidence="3">S1b</strain>
    </source>
</reference>
<dbReference type="EMBL" id="FOGW01000010">
    <property type="protein sequence ID" value="SER77884.1"/>
    <property type="molecule type" value="Genomic_DNA"/>
</dbReference>
<sequence>MKNVVIGIFSALIVVYVVAICLTLYNINARKNHIENITSDVMYEHLKKHYGSSNVSSEKLKKEIENRLDFIKEKDELKINISKYNLAKGLIIAEIQDKYRIFSGKIKNIKIKKIIIFDKEDIKLKEKNQYRNLIFYVKDKIYKKVRLKVGSTYVVPKFDLDAFLEEDKATNETVKSKILIKQGEIIRISNEMPENNIYLLDLEK</sequence>
<keyword evidence="1" id="KW-0812">Transmembrane</keyword>
<feature type="transmembrane region" description="Helical" evidence="1">
    <location>
        <begin position="6"/>
        <end position="27"/>
    </location>
</feature>
<keyword evidence="3" id="KW-1185">Reference proteome</keyword>
<dbReference type="RefSeq" id="WP_074730512.1">
    <property type="nucleotide sequence ID" value="NZ_FOGW01000010.1"/>
</dbReference>
<keyword evidence="1" id="KW-1133">Transmembrane helix</keyword>